<dbReference type="OMA" id="SSHGMWY"/>
<feature type="region of interest" description="Disordered" evidence="8">
    <location>
        <begin position="1"/>
        <end position="35"/>
    </location>
</feature>
<dbReference type="InterPro" id="IPR007219">
    <property type="entry name" value="XnlR_reg_dom"/>
</dbReference>
<dbReference type="AlphaFoldDB" id="W1Q746"/>
<feature type="compositionally biased region" description="Basic and acidic residues" evidence="8">
    <location>
        <begin position="621"/>
        <end position="633"/>
    </location>
</feature>
<feature type="region of interest" description="Disordered" evidence="8">
    <location>
        <begin position="617"/>
        <end position="636"/>
    </location>
</feature>
<dbReference type="InterPro" id="IPR001138">
    <property type="entry name" value="Zn2Cys6_DnaBD"/>
</dbReference>
<feature type="compositionally biased region" description="Polar residues" evidence="8">
    <location>
        <begin position="11"/>
        <end position="25"/>
    </location>
</feature>
<protein>
    <submittedName>
        <fullName evidence="11">Zinc-cluster protein</fullName>
    </submittedName>
</protein>
<evidence type="ECO:0000256" key="7">
    <source>
        <dbReference type="ARBA" id="ARBA00023242"/>
    </source>
</evidence>
<keyword evidence="5" id="KW-0238">DNA-binding</keyword>
<dbReference type="KEGG" id="opa:HPODL_02775"/>
<evidence type="ECO:0000256" key="2">
    <source>
        <dbReference type="ARBA" id="ARBA00022723"/>
    </source>
</evidence>
<dbReference type="Gene3D" id="4.10.240.10">
    <property type="entry name" value="Zn(2)-C6 fungal-type DNA-binding domain"/>
    <property type="match status" value="1"/>
</dbReference>
<name>W1Q746_OGAPD</name>
<dbReference type="CDD" id="cd00067">
    <property type="entry name" value="GAL4"/>
    <property type="match status" value="1"/>
</dbReference>
<dbReference type="InterPro" id="IPR052202">
    <property type="entry name" value="Yeast_MetPath_Reg"/>
</dbReference>
<keyword evidence="2" id="KW-0479">Metal-binding</keyword>
<dbReference type="GO" id="GO:0000981">
    <property type="term" value="F:DNA-binding transcription factor activity, RNA polymerase II-specific"/>
    <property type="evidence" value="ECO:0007669"/>
    <property type="project" value="InterPro"/>
</dbReference>
<dbReference type="EMBL" id="AEOI02000010">
    <property type="protein sequence ID" value="ESW96138.1"/>
    <property type="molecule type" value="Genomic_DNA"/>
</dbReference>
<dbReference type="Pfam" id="PF04082">
    <property type="entry name" value="Fungal_trans"/>
    <property type="match status" value="1"/>
</dbReference>
<keyword evidence="4" id="KW-0805">Transcription regulation</keyword>
<dbReference type="Pfam" id="PF00172">
    <property type="entry name" value="Zn_clus"/>
    <property type="match status" value="1"/>
</dbReference>
<dbReference type="Proteomes" id="UP000008673">
    <property type="component" value="Unassembled WGS sequence"/>
</dbReference>
<comment type="caution">
    <text evidence="11">The sequence shown here is derived from an EMBL/GenBank/DDBJ whole genome shotgun (WGS) entry which is preliminary data.</text>
</comment>
<keyword evidence="7" id="KW-0539">Nucleus</keyword>
<dbReference type="SMART" id="SM00066">
    <property type="entry name" value="GAL4"/>
    <property type="match status" value="1"/>
</dbReference>
<organism evidence="11 12">
    <name type="scientific">Ogataea parapolymorpha (strain ATCC 26012 / BCRC 20466 / JCM 22074 / NRRL Y-7560 / DL-1)</name>
    <name type="common">Yeast</name>
    <name type="synonym">Hansenula polymorpha</name>
    <dbReference type="NCBI Taxonomy" id="871575"/>
    <lineage>
        <taxon>Eukaryota</taxon>
        <taxon>Fungi</taxon>
        <taxon>Dikarya</taxon>
        <taxon>Ascomycota</taxon>
        <taxon>Saccharomycotina</taxon>
        <taxon>Pichiomycetes</taxon>
        <taxon>Pichiales</taxon>
        <taxon>Pichiaceae</taxon>
        <taxon>Ogataea</taxon>
    </lineage>
</organism>
<evidence type="ECO:0000313" key="11">
    <source>
        <dbReference type="EMBL" id="ESW96138.1"/>
    </source>
</evidence>
<dbReference type="STRING" id="871575.W1Q746"/>
<dbReference type="GO" id="GO:0005634">
    <property type="term" value="C:nucleus"/>
    <property type="evidence" value="ECO:0007669"/>
    <property type="project" value="UniProtKB-SubCell"/>
</dbReference>
<keyword evidence="9" id="KW-0812">Transmembrane</keyword>
<evidence type="ECO:0000259" key="10">
    <source>
        <dbReference type="PROSITE" id="PS50048"/>
    </source>
</evidence>
<dbReference type="GO" id="GO:0008270">
    <property type="term" value="F:zinc ion binding"/>
    <property type="evidence" value="ECO:0007669"/>
    <property type="project" value="InterPro"/>
</dbReference>
<comment type="subcellular location">
    <subcellularLocation>
        <location evidence="1">Nucleus</location>
    </subcellularLocation>
</comment>
<feature type="transmembrane region" description="Helical" evidence="9">
    <location>
        <begin position="492"/>
        <end position="510"/>
    </location>
</feature>
<dbReference type="GeneID" id="25772225"/>
<dbReference type="eggNOG" id="ENOG502QS9Q">
    <property type="taxonomic scope" value="Eukaryota"/>
</dbReference>
<gene>
    <name evidence="11" type="ORF">HPODL_02775</name>
</gene>
<evidence type="ECO:0000313" key="12">
    <source>
        <dbReference type="Proteomes" id="UP000008673"/>
    </source>
</evidence>
<dbReference type="GO" id="GO:0045944">
    <property type="term" value="P:positive regulation of transcription by RNA polymerase II"/>
    <property type="evidence" value="ECO:0007669"/>
    <property type="project" value="TreeGrafter"/>
</dbReference>
<dbReference type="OrthoDB" id="2399539at2759"/>
<feature type="domain" description="Zn(2)-C6 fungal-type" evidence="10">
    <location>
        <begin position="38"/>
        <end position="68"/>
    </location>
</feature>
<dbReference type="SUPFAM" id="SSF57701">
    <property type="entry name" value="Zn2/Cys6 DNA-binding domain"/>
    <property type="match status" value="1"/>
</dbReference>
<dbReference type="CDD" id="cd12148">
    <property type="entry name" value="fungal_TF_MHR"/>
    <property type="match status" value="1"/>
</dbReference>
<keyword evidence="9" id="KW-1133">Transmembrane helix</keyword>
<evidence type="ECO:0000256" key="4">
    <source>
        <dbReference type="ARBA" id="ARBA00023015"/>
    </source>
</evidence>
<dbReference type="PANTHER" id="PTHR47782:SF12">
    <property type="entry name" value="ZN(II)2CYS6 TRANSCRIPTION FACTOR (EUROFUNG)"/>
    <property type="match status" value="1"/>
</dbReference>
<dbReference type="GO" id="GO:0006351">
    <property type="term" value="P:DNA-templated transcription"/>
    <property type="evidence" value="ECO:0007669"/>
    <property type="project" value="InterPro"/>
</dbReference>
<dbReference type="PANTHER" id="PTHR47782">
    <property type="entry name" value="ZN(II)2CYS6 TRANSCRIPTION FACTOR (EUROFUNG)-RELATED"/>
    <property type="match status" value="1"/>
</dbReference>
<evidence type="ECO:0000256" key="3">
    <source>
        <dbReference type="ARBA" id="ARBA00022833"/>
    </source>
</evidence>
<evidence type="ECO:0000256" key="6">
    <source>
        <dbReference type="ARBA" id="ARBA00023163"/>
    </source>
</evidence>
<keyword evidence="6" id="KW-0804">Transcription</keyword>
<dbReference type="HOGENOM" id="CLU_004038_0_0_1"/>
<accession>W1Q746</accession>
<keyword evidence="3" id="KW-0862">Zinc</keyword>
<dbReference type="InterPro" id="IPR036864">
    <property type="entry name" value="Zn2-C6_fun-type_DNA-bd_sf"/>
</dbReference>
<sequence length="810" mass="92665">MSPAEMESIPTLLTPQTDLNSTSPAPVQIKDKKGRSTSCYLCQKRKQKCDQRSPSCTNCIKSQTTCVQPPRYGTSNRTNVKSEYTVFLEKKVQQLEKLLEARNKEEAAEPPSKYRKIRPLMRTDEPQVSLNPYKDTLGKPFDEFFMEHGEKYDRSMLAGLRLKDFFKKEPIFDIDLKLAKQLVDIYFALLQYKFPMLNEQDLLNFQNDYYNRVAPRSTDDYHFNCARMFLVFTLSSTLHETTGKYKGPEPLRFFSAALRHILMFENVHSTQKIELLVLITCNLIRNDKDSNGVYDVIGQAMQLCIKLRLHKSSSYQNVSAAKRDRQMRLFWCCYLLEKAIAIAISKPFVLKERLTDADLPMFEYEPSRALHPNDKLFINQIIKIRRTEARFIEELNILGSTSITTKDQLPAVERFFQQLQDWRNECHGFSRGIENETLSIYYYRSVRNLIQPFLELLDPEDRLFKECQAAAGQICQSIKAFHQKTVRGHSVINIHTIFIAGVTLIYCLWLHRNRDDMRRKLLGDDKKHTRPVVSEALFAGLDDLRACSISLYVMSERTKFALSFRETFEELMTATIGNLILRCGPDSSEVVQTPQNAMPPATVRKPLQHYTVESELNMKPTDADRREEEELSQRRGQLTRSTIPKGLSHLLIHSPPLPPQNSYLAPRVTSSPSSLRSTANLFNRPQTASPLPASPQPQLRLLQPEHTFSPPQLSAQPLAAPITPVPNIPEMMPFVGRTTAMINNISVWTGESGQQIPQTGLVMLQGANKQSSAASQLPVYEACYAQPEDLFSWPWQNDQLADTGDFAFLP</sequence>
<evidence type="ECO:0000256" key="1">
    <source>
        <dbReference type="ARBA" id="ARBA00004123"/>
    </source>
</evidence>
<proteinExistence type="predicted"/>
<dbReference type="PROSITE" id="PS50048">
    <property type="entry name" value="ZN2_CY6_FUNGAL_2"/>
    <property type="match status" value="1"/>
</dbReference>
<dbReference type="GO" id="GO:0043565">
    <property type="term" value="F:sequence-specific DNA binding"/>
    <property type="evidence" value="ECO:0007669"/>
    <property type="project" value="TreeGrafter"/>
</dbReference>
<reference evidence="11 12" key="1">
    <citation type="journal article" date="2013" name="BMC Genomics">
        <title>Genome sequence and analysis of methylotrophic yeast Hansenula polymorpha DL1.</title>
        <authorList>
            <person name="Ravin N.V."/>
            <person name="Eldarov M.A."/>
            <person name="Kadnikov V.V."/>
            <person name="Beletsky A.V."/>
            <person name="Schneider J."/>
            <person name="Mardanova E.S."/>
            <person name="Smekalova E.M."/>
            <person name="Zvereva M.I."/>
            <person name="Dontsova O.A."/>
            <person name="Mardanov A.V."/>
            <person name="Skryabin K.G."/>
        </authorList>
    </citation>
    <scope>NUCLEOTIDE SEQUENCE [LARGE SCALE GENOMIC DNA]</scope>
    <source>
        <strain evidence="12">ATCC 26012 / BCRC 20466 / JCM 22074 / NRRL Y-7560 / DL-1</strain>
    </source>
</reference>
<keyword evidence="9" id="KW-0472">Membrane</keyword>
<evidence type="ECO:0000256" key="8">
    <source>
        <dbReference type="SAM" id="MobiDB-lite"/>
    </source>
</evidence>
<keyword evidence="12" id="KW-1185">Reference proteome</keyword>
<evidence type="ECO:0000256" key="5">
    <source>
        <dbReference type="ARBA" id="ARBA00023125"/>
    </source>
</evidence>
<dbReference type="RefSeq" id="XP_013932568.1">
    <property type="nucleotide sequence ID" value="XM_014077093.1"/>
</dbReference>
<evidence type="ECO:0000256" key="9">
    <source>
        <dbReference type="SAM" id="Phobius"/>
    </source>
</evidence>
<dbReference type="SMART" id="SM00906">
    <property type="entry name" value="Fungal_trans"/>
    <property type="match status" value="1"/>
</dbReference>